<dbReference type="Proteomes" id="UP000199050">
    <property type="component" value="Unassembled WGS sequence"/>
</dbReference>
<dbReference type="AlphaFoldDB" id="A0A1G8F990"/>
<protein>
    <submittedName>
        <fullName evidence="2">Uncharacterized protein</fullName>
    </submittedName>
</protein>
<keyword evidence="1" id="KW-0812">Transmembrane</keyword>
<name>A0A1G8F990_9BACL</name>
<feature type="transmembrane region" description="Helical" evidence="1">
    <location>
        <begin position="12"/>
        <end position="31"/>
    </location>
</feature>
<reference evidence="3" key="1">
    <citation type="submission" date="2016-10" db="EMBL/GenBank/DDBJ databases">
        <authorList>
            <person name="Varghese N."/>
            <person name="Submissions S."/>
        </authorList>
    </citation>
    <scope>NUCLEOTIDE SEQUENCE [LARGE SCALE GENOMIC DNA]</scope>
    <source>
        <strain evidence="3">CGMCC 1.11012</strain>
    </source>
</reference>
<evidence type="ECO:0000313" key="2">
    <source>
        <dbReference type="EMBL" id="SDH78549.1"/>
    </source>
</evidence>
<keyword evidence="1" id="KW-1133">Transmembrane helix</keyword>
<feature type="transmembrane region" description="Helical" evidence="1">
    <location>
        <begin position="97"/>
        <end position="115"/>
    </location>
</feature>
<dbReference type="STRING" id="1174501.SAMN05216192_101169"/>
<evidence type="ECO:0000313" key="3">
    <source>
        <dbReference type="Proteomes" id="UP000199050"/>
    </source>
</evidence>
<evidence type="ECO:0000256" key="1">
    <source>
        <dbReference type="SAM" id="Phobius"/>
    </source>
</evidence>
<accession>A0A1G8F990</accession>
<keyword evidence="3" id="KW-1185">Reference proteome</keyword>
<keyword evidence="1" id="KW-0472">Membrane</keyword>
<gene>
    <name evidence="2" type="ORF">SAMN05216192_101169</name>
</gene>
<dbReference type="EMBL" id="FNDX01000001">
    <property type="protein sequence ID" value="SDH78549.1"/>
    <property type="molecule type" value="Genomic_DNA"/>
</dbReference>
<proteinExistence type="predicted"/>
<sequence length="125" mass="14072">MKRVFSRKSTTFFIIGFVVFFFIPLVVSISYGNIPFHKDFLGYQIKGTLPSSVPLLGIPTGNTTSPNSILPSTATSVDPSKYYLKKEKSFLHVQRDVGVLILVAILSILLDRKFGKWVKYGGRRR</sequence>
<organism evidence="2 3">
    <name type="scientific">Paenibacillus typhae</name>
    <dbReference type="NCBI Taxonomy" id="1174501"/>
    <lineage>
        <taxon>Bacteria</taxon>
        <taxon>Bacillati</taxon>
        <taxon>Bacillota</taxon>
        <taxon>Bacilli</taxon>
        <taxon>Bacillales</taxon>
        <taxon>Paenibacillaceae</taxon>
        <taxon>Paenibacillus</taxon>
    </lineage>
</organism>
<dbReference type="RefSeq" id="WP_090711249.1">
    <property type="nucleotide sequence ID" value="NZ_CBCSKY010000053.1"/>
</dbReference>